<evidence type="ECO:0000313" key="5">
    <source>
        <dbReference type="Proteomes" id="UP000595320"/>
    </source>
</evidence>
<gene>
    <name evidence="4" type="ORF">I6I53_01515</name>
</gene>
<protein>
    <submittedName>
        <fullName evidence="4">DUF4124 domain-containing protein</fullName>
    </submittedName>
</protein>
<keyword evidence="2" id="KW-0732">Signal</keyword>
<feature type="signal peptide" evidence="2">
    <location>
        <begin position="1"/>
        <end position="32"/>
    </location>
</feature>
<dbReference type="Proteomes" id="UP000595320">
    <property type="component" value="Chromosome"/>
</dbReference>
<proteinExistence type="predicted"/>
<accession>A0A2N6VBV1</accession>
<dbReference type="EMBL" id="CP068176">
    <property type="protein sequence ID" value="QQT86518.1"/>
    <property type="molecule type" value="Genomic_DNA"/>
</dbReference>
<dbReference type="Pfam" id="PF13511">
    <property type="entry name" value="DUF4124"/>
    <property type="match status" value="1"/>
</dbReference>
<dbReference type="RefSeq" id="WP_004996056.1">
    <property type="nucleotide sequence ID" value="NZ_BKGX01000040.1"/>
</dbReference>
<feature type="chain" id="PRO_5043971796" evidence="2">
    <location>
        <begin position="33"/>
        <end position="123"/>
    </location>
</feature>
<feature type="domain" description="DUF4124" evidence="3">
    <location>
        <begin position="23"/>
        <end position="72"/>
    </location>
</feature>
<feature type="compositionally biased region" description="Polar residues" evidence="1">
    <location>
        <begin position="58"/>
        <end position="113"/>
    </location>
</feature>
<organism evidence="4 5">
    <name type="scientific">Acinetobacter ursingii</name>
    <dbReference type="NCBI Taxonomy" id="108980"/>
    <lineage>
        <taxon>Bacteria</taxon>
        <taxon>Pseudomonadati</taxon>
        <taxon>Pseudomonadota</taxon>
        <taxon>Gammaproteobacteria</taxon>
        <taxon>Moraxellales</taxon>
        <taxon>Moraxellaceae</taxon>
        <taxon>Acinetobacter</taxon>
    </lineage>
</organism>
<evidence type="ECO:0000259" key="3">
    <source>
        <dbReference type="Pfam" id="PF13511"/>
    </source>
</evidence>
<dbReference type="STRING" id="108980.GCA_000934145_00916"/>
<name>A0A2N6VBV1_9GAMM</name>
<evidence type="ECO:0000256" key="2">
    <source>
        <dbReference type="SAM" id="SignalP"/>
    </source>
</evidence>
<dbReference type="AlphaFoldDB" id="A0A2N6VBV1"/>
<evidence type="ECO:0000313" key="4">
    <source>
        <dbReference type="EMBL" id="QQT86518.1"/>
    </source>
</evidence>
<reference evidence="4 5" key="1">
    <citation type="submission" date="2021-01" db="EMBL/GenBank/DDBJ databases">
        <title>FDA dAtabase for Regulatory Grade micrObial Sequences (FDA-ARGOS): Supporting development and validation of Infectious Disease Dx tests.</title>
        <authorList>
            <person name="Sproer C."/>
            <person name="Gronow S."/>
            <person name="Severitt S."/>
            <person name="Schroder I."/>
            <person name="Tallon L."/>
            <person name="Sadzewicz L."/>
            <person name="Zhao X."/>
            <person name="Boylan J."/>
            <person name="Ott S."/>
            <person name="Bowen H."/>
            <person name="Vavikolanu K."/>
            <person name="Mehta A."/>
            <person name="Aluvathingal J."/>
            <person name="Nadendla S."/>
            <person name="Lowell S."/>
            <person name="Myers T."/>
            <person name="Yan Y."/>
            <person name="Sichtig H."/>
        </authorList>
    </citation>
    <scope>NUCLEOTIDE SEQUENCE [LARGE SCALE GENOMIC DNA]</scope>
    <source>
        <strain evidence="4 5">FDAARGOS_1096</strain>
    </source>
</reference>
<dbReference type="InterPro" id="IPR025392">
    <property type="entry name" value="DUF4124"/>
</dbReference>
<evidence type="ECO:0000256" key="1">
    <source>
        <dbReference type="SAM" id="MobiDB-lite"/>
    </source>
</evidence>
<feature type="region of interest" description="Disordered" evidence="1">
    <location>
        <begin position="42"/>
        <end position="123"/>
    </location>
</feature>
<dbReference type="GeneID" id="66211603"/>
<sequence length="123" mass="13538">MSKYIVYRSKVFFLAQSALMASLMLFATQNHAEQYYKWVDSKGSTHYTTTPPPKGSKKQGQVKTYGHTSRPTQNNPAHPEQTQPNTENGNKNQSSTPAPNTPQVMPKSEQTAPSAAPATNRAV</sequence>